<organism evidence="1 2">
    <name type="scientific">Halobacillus litoralis</name>
    <dbReference type="NCBI Taxonomy" id="45668"/>
    <lineage>
        <taxon>Bacteria</taxon>
        <taxon>Bacillati</taxon>
        <taxon>Bacillota</taxon>
        <taxon>Bacilli</taxon>
        <taxon>Bacillales</taxon>
        <taxon>Bacillaceae</taxon>
        <taxon>Halobacillus</taxon>
    </lineage>
</organism>
<evidence type="ECO:0000313" key="2">
    <source>
        <dbReference type="Proteomes" id="UP000460949"/>
    </source>
</evidence>
<dbReference type="RefSeq" id="WP_160834818.1">
    <property type="nucleotide sequence ID" value="NZ_WMET01000001.1"/>
</dbReference>
<dbReference type="EMBL" id="WMET01000001">
    <property type="protein sequence ID" value="MYL18342.1"/>
    <property type="molecule type" value="Genomic_DNA"/>
</dbReference>
<reference evidence="1 2" key="1">
    <citation type="submission" date="2019-11" db="EMBL/GenBank/DDBJ databases">
        <title>Genome sequences of 17 halophilic strains isolated from different environments.</title>
        <authorList>
            <person name="Furrow R.E."/>
        </authorList>
    </citation>
    <scope>NUCLEOTIDE SEQUENCE [LARGE SCALE GENOMIC DNA]</scope>
    <source>
        <strain evidence="1 2">22511_23_Filter</strain>
    </source>
</reference>
<protein>
    <recommendedName>
        <fullName evidence="3">DUF2268 domain-containing protein</fullName>
    </recommendedName>
</protein>
<evidence type="ECO:0008006" key="3">
    <source>
        <dbReference type="Google" id="ProtNLM"/>
    </source>
</evidence>
<dbReference type="AlphaFoldDB" id="A0A845DPN9"/>
<proteinExistence type="predicted"/>
<dbReference type="Proteomes" id="UP000460949">
    <property type="component" value="Unassembled WGS sequence"/>
</dbReference>
<dbReference type="OrthoDB" id="8479025at2"/>
<accession>A0A845DPN9</accession>
<name>A0A845DPN9_9BACI</name>
<sequence>MDDVRCTQMLDRFLTFYDQAYHEPPHKRHELWMEYYDFPHTPPGYQQGQLAKEMVEYAWTKYHHVYDKIQYFDISPLELNEYVDHIKQILHSTTYVDVNVLFFVGTFETDPFVIQEKHQYILCFPVELPGGQTRLIQELARVVHCRQSGLAPSHTRTLGQLIFQEGLAIHTTLEVLEESGMPDPYFSWDEESCSREPNRVMMNIQPHLHRTDYEALYSFTKGTGASGFEKEANYTGWLVIQHLLEQGKPLYELARIAPDEVDTLVERALLSLMNQAYMTQPQE</sequence>
<gene>
    <name evidence="1" type="ORF">GLW04_00480</name>
</gene>
<evidence type="ECO:0000313" key="1">
    <source>
        <dbReference type="EMBL" id="MYL18342.1"/>
    </source>
</evidence>
<comment type="caution">
    <text evidence="1">The sequence shown here is derived from an EMBL/GenBank/DDBJ whole genome shotgun (WGS) entry which is preliminary data.</text>
</comment>